<feature type="domain" description="RelA/SpoT" evidence="1">
    <location>
        <begin position="44"/>
        <end position="170"/>
    </location>
</feature>
<dbReference type="SUPFAM" id="SSF81301">
    <property type="entry name" value="Nucleotidyltransferase"/>
    <property type="match status" value="1"/>
</dbReference>
<dbReference type="Gene3D" id="3.30.460.10">
    <property type="entry name" value="Beta Polymerase, domain 2"/>
    <property type="match status" value="1"/>
</dbReference>
<evidence type="ECO:0000259" key="1">
    <source>
        <dbReference type="SMART" id="SM00954"/>
    </source>
</evidence>
<dbReference type="SMART" id="SM00954">
    <property type="entry name" value="RelA_SpoT"/>
    <property type="match status" value="1"/>
</dbReference>
<dbReference type="Pfam" id="PF04607">
    <property type="entry name" value="RelA_SpoT"/>
    <property type="match status" value="1"/>
</dbReference>
<dbReference type="InterPro" id="IPR043519">
    <property type="entry name" value="NT_sf"/>
</dbReference>
<dbReference type="EMBL" id="JBHTHY010000004">
    <property type="protein sequence ID" value="MFD0797172.1"/>
    <property type="molecule type" value="Genomic_DNA"/>
</dbReference>
<organism evidence="2 3">
    <name type="scientific">Maribacter chungangensis</name>
    <dbReference type="NCBI Taxonomy" id="1069117"/>
    <lineage>
        <taxon>Bacteria</taxon>
        <taxon>Pseudomonadati</taxon>
        <taxon>Bacteroidota</taxon>
        <taxon>Flavobacteriia</taxon>
        <taxon>Flavobacteriales</taxon>
        <taxon>Flavobacteriaceae</taxon>
        <taxon>Maribacter</taxon>
    </lineage>
</organism>
<dbReference type="PANTHER" id="PTHR41773:SF1">
    <property type="entry name" value="RELA_SPOT DOMAIN-CONTAINING PROTEIN"/>
    <property type="match status" value="1"/>
</dbReference>
<dbReference type="RefSeq" id="WP_379933316.1">
    <property type="nucleotide sequence ID" value="NZ_JBHTHY010000004.1"/>
</dbReference>
<accession>A0ABW3B239</accession>
<name>A0ABW3B239_9FLAO</name>
<dbReference type="InterPro" id="IPR007685">
    <property type="entry name" value="RelA_SpoT"/>
</dbReference>
<comment type="caution">
    <text evidence="2">The sequence shown here is derived from an EMBL/GenBank/DDBJ whole genome shotgun (WGS) entry which is preliminary data.</text>
</comment>
<protein>
    <submittedName>
        <fullName evidence="2">GTP pyrophosphokinase family protein</fullName>
    </submittedName>
</protein>
<evidence type="ECO:0000313" key="3">
    <source>
        <dbReference type="Proteomes" id="UP001597012"/>
    </source>
</evidence>
<dbReference type="PANTHER" id="PTHR41773">
    <property type="entry name" value="GTP PYROPHOSPHATASE-RELATED"/>
    <property type="match status" value="1"/>
</dbReference>
<dbReference type="Gene3D" id="1.10.287.860">
    <property type="entry name" value="Nucleotidyltransferase"/>
    <property type="match status" value="1"/>
</dbReference>
<evidence type="ECO:0000313" key="2">
    <source>
        <dbReference type="EMBL" id="MFD0797172.1"/>
    </source>
</evidence>
<dbReference type="CDD" id="cd05399">
    <property type="entry name" value="NT_Rel-Spo_like"/>
    <property type="match status" value="1"/>
</dbReference>
<dbReference type="Proteomes" id="UP001597012">
    <property type="component" value="Unassembled WGS sequence"/>
</dbReference>
<sequence length="322" mass="38600">MSFYEEVESKWKLEKPIYEALGSEVQVFLKNEILRREVFPEITYRTKDLLSIIKKIERKSIKKNYSYDDLKDKLGLRVICSFSNQLEMIDKIIHENFIVEKAEYKKDDLDFDKLDYTSNHYDLKINSLKILTEKEESFKNLVFELQVRSINQHAWSSSAHTLTYKKESEIPSNLKRKVYRLLSLYEIADDEFSNVNIALQQEENGMAYRYIRKLEGKIYRFAKVDFDRQTSLWKLKVFFKPFDQSEQVDLINQVSAFVDNNEKKLESIYNEYLRDFHRFPSLTQPEIFLVFYMLENYESTLESIYANELDNNELEKIKGIWA</sequence>
<gene>
    <name evidence="2" type="ORF">ACFQZJ_06860</name>
</gene>
<proteinExistence type="predicted"/>
<keyword evidence="3" id="KW-1185">Reference proteome</keyword>
<reference evidence="3" key="1">
    <citation type="journal article" date="2019" name="Int. J. Syst. Evol. Microbiol.">
        <title>The Global Catalogue of Microorganisms (GCM) 10K type strain sequencing project: providing services to taxonomists for standard genome sequencing and annotation.</title>
        <authorList>
            <consortium name="The Broad Institute Genomics Platform"/>
            <consortium name="The Broad Institute Genome Sequencing Center for Infectious Disease"/>
            <person name="Wu L."/>
            <person name="Ma J."/>
        </authorList>
    </citation>
    <scope>NUCLEOTIDE SEQUENCE [LARGE SCALE GENOMIC DNA]</scope>
    <source>
        <strain evidence="3">CCUG 61948</strain>
    </source>
</reference>